<dbReference type="AlphaFoldDB" id="A0A015SR37"/>
<dbReference type="SUPFAM" id="SSF48452">
    <property type="entry name" value="TPR-like"/>
    <property type="match status" value="1"/>
</dbReference>
<protein>
    <submittedName>
        <fullName evidence="8">Starch-binding associating with outer membrane family protein</fullName>
    </submittedName>
</protein>
<feature type="signal peptide" evidence="6">
    <location>
        <begin position="1"/>
        <end position="21"/>
    </location>
</feature>
<comment type="similarity">
    <text evidence="2">Belongs to the SusD family.</text>
</comment>
<evidence type="ECO:0000256" key="4">
    <source>
        <dbReference type="ARBA" id="ARBA00023136"/>
    </source>
</evidence>
<dbReference type="PATRIC" id="fig|1339315.3.peg.2260"/>
<sequence length="671" mass="76221">MKLKIKNLFVQACFVAGGVMALTSCNDFLDREPLSSVTPEVYFQTVDHFAAYSIARYQNYFPSHGGYGAGIANNDGGTDNMVAGGRSSRYVKGLWKVPSSDGNWSFSNIRYCNYFFENAVPKYEAGEVAGADADIRHYIGEMHLMRALVYYNLLRTYGDFPIVTEVLPDDKTVLMEKGVRQPRNLVARFILKDLDDAANMMYSKGFKNNTRLNRETALLIKSRVALYEASFERYHKGTGRVPGDDNWPGKKVHSNFLLDVEAEVDFFLTEAMKAAEEVADKITLTPNTKVEDPASPSITSGWNPYFEMYANVDLSGYDEVLFWRQYAKTGSFSIMHGTPAWIASGSNHGLLKSYVESFLMQDGLPWYAASSAAPYKGDATLDNVKANRDNRLQLFMFSESNFVPVYSTEEPGTVKMFAPHPVSNREEMRDQTGYRIRKYASFDMAQNVWGKAESTTGCIIYRGVEAYLNYLEAYYMKNGNVTGKAAQYWRAVRERAGVDPDFTKTINATDLSQETDWGKYSGGQVVDATLLNIRRERRCEFIGEGMRWDDLVRWRSMDHLLTKNYIPEGCNFWDEMYKSANKDENGAEVTFKDSGEEGSNISSRSFKYLRPYAILKTNNDVYDGYTWQKAHYLNPVPVREMELLSPDEKAETSVLYQNPYWSTKIGEVAEE</sequence>
<dbReference type="EMBL" id="JGCY01000275">
    <property type="protein sequence ID" value="EXY74659.1"/>
    <property type="molecule type" value="Genomic_DNA"/>
</dbReference>
<evidence type="ECO:0000313" key="8">
    <source>
        <dbReference type="EMBL" id="EXY74659.1"/>
    </source>
</evidence>
<evidence type="ECO:0000259" key="7">
    <source>
        <dbReference type="Pfam" id="PF07980"/>
    </source>
</evidence>
<feature type="chain" id="PRO_5001476089" evidence="6">
    <location>
        <begin position="22"/>
        <end position="671"/>
    </location>
</feature>
<evidence type="ECO:0000313" key="9">
    <source>
        <dbReference type="Proteomes" id="UP000020529"/>
    </source>
</evidence>
<dbReference type="Gene3D" id="1.25.40.390">
    <property type="match status" value="1"/>
</dbReference>
<comment type="subcellular location">
    <subcellularLocation>
        <location evidence="1">Cell outer membrane</location>
    </subcellularLocation>
</comment>
<gene>
    <name evidence="8" type="ORF">M124_1488</name>
</gene>
<dbReference type="PROSITE" id="PS51257">
    <property type="entry name" value="PROKAR_LIPOPROTEIN"/>
    <property type="match status" value="1"/>
</dbReference>
<evidence type="ECO:0000256" key="5">
    <source>
        <dbReference type="ARBA" id="ARBA00023237"/>
    </source>
</evidence>
<dbReference type="InterPro" id="IPR011990">
    <property type="entry name" value="TPR-like_helical_dom_sf"/>
</dbReference>
<evidence type="ECO:0000256" key="2">
    <source>
        <dbReference type="ARBA" id="ARBA00006275"/>
    </source>
</evidence>
<evidence type="ECO:0000256" key="1">
    <source>
        <dbReference type="ARBA" id="ARBA00004442"/>
    </source>
</evidence>
<keyword evidence="3 6" id="KW-0732">Signal</keyword>
<keyword evidence="5" id="KW-0998">Cell outer membrane</keyword>
<dbReference type="Pfam" id="PF07980">
    <property type="entry name" value="SusD_RagB"/>
    <property type="match status" value="1"/>
</dbReference>
<keyword evidence="4" id="KW-0472">Membrane</keyword>
<dbReference type="RefSeq" id="WP_022348406.1">
    <property type="nucleotide sequence ID" value="NZ_JGCY01000275.1"/>
</dbReference>
<evidence type="ECO:0000256" key="3">
    <source>
        <dbReference type="ARBA" id="ARBA00022729"/>
    </source>
</evidence>
<comment type="caution">
    <text evidence="8">The sequence shown here is derived from an EMBL/GenBank/DDBJ whole genome shotgun (WGS) entry which is preliminary data.</text>
</comment>
<accession>A0A015SR37</accession>
<reference evidence="8 9" key="1">
    <citation type="submission" date="2014-02" db="EMBL/GenBank/DDBJ databases">
        <authorList>
            <person name="Sears C."/>
            <person name="Carroll K."/>
            <person name="Sack B.R."/>
            <person name="Qadri F."/>
            <person name="Myers L.L."/>
            <person name="Chung G.-T."/>
            <person name="Escheverria P."/>
            <person name="Fraser C.M."/>
            <person name="Sadzewicz L."/>
            <person name="Shefchek K.A."/>
            <person name="Tallon L."/>
            <person name="Das S.P."/>
            <person name="Daugherty S."/>
            <person name="Mongodin E.F."/>
        </authorList>
    </citation>
    <scope>NUCLEOTIDE SEQUENCE [LARGE SCALE GENOMIC DNA]</scope>
    <source>
        <strain evidence="9">3988T(B)14</strain>
    </source>
</reference>
<name>A0A015SR37_BACFG</name>
<dbReference type="InterPro" id="IPR012944">
    <property type="entry name" value="SusD_RagB_dom"/>
</dbReference>
<feature type="domain" description="RagB/SusD" evidence="7">
    <location>
        <begin position="339"/>
        <end position="661"/>
    </location>
</feature>
<dbReference type="Proteomes" id="UP000020529">
    <property type="component" value="Unassembled WGS sequence"/>
</dbReference>
<organism evidence="8 9">
    <name type="scientific">Bacteroides fragilis str. 3988T(B)14</name>
    <dbReference type="NCBI Taxonomy" id="1339315"/>
    <lineage>
        <taxon>Bacteria</taxon>
        <taxon>Pseudomonadati</taxon>
        <taxon>Bacteroidota</taxon>
        <taxon>Bacteroidia</taxon>
        <taxon>Bacteroidales</taxon>
        <taxon>Bacteroidaceae</taxon>
        <taxon>Bacteroides</taxon>
    </lineage>
</organism>
<dbReference type="GO" id="GO:0009279">
    <property type="term" value="C:cell outer membrane"/>
    <property type="evidence" value="ECO:0007669"/>
    <property type="project" value="UniProtKB-SubCell"/>
</dbReference>
<proteinExistence type="inferred from homology"/>
<evidence type="ECO:0000256" key="6">
    <source>
        <dbReference type="SAM" id="SignalP"/>
    </source>
</evidence>